<reference evidence="1 2" key="4">
    <citation type="journal article" date="1996" name="Virology">
        <title>Analysis of 76 kb of the chlorella virus PBCV-1 330-kb genome: map positions 182 to 258.</title>
        <authorList>
            <person name="Kutish G.F."/>
            <person name="Li Y."/>
            <person name="Lu Z."/>
            <person name="Furuta M."/>
            <person name="Rock D.L."/>
            <person name="Van Etten J.L."/>
        </authorList>
    </citation>
    <scope>NUCLEOTIDE SEQUENCE [LARGE SCALE GENOMIC DNA]</scope>
</reference>
<dbReference type="RefSeq" id="NP_048461.1">
    <property type="nucleotide sequence ID" value="NC_000852.5"/>
</dbReference>
<accession>Q84434</accession>
<evidence type="ECO:0000313" key="2">
    <source>
        <dbReference type="Proteomes" id="UP000000862"/>
    </source>
</evidence>
<reference evidence="1 2" key="3">
    <citation type="journal article" date="1996" name="Virology">
        <title>Analysis of 94 kb of the chlorella virus PBCV-1 330-kb genome: map positions 88 to 182.</title>
        <authorList>
            <person name="Lu Z."/>
            <person name="Li Y."/>
            <person name="Que Q."/>
            <person name="Kutish G.F."/>
            <person name="Rock D.L."/>
            <person name="Van Etten J.L."/>
        </authorList>
    </citation>
    <scope>NUCLEOTIDE SEQUENCE [LARGE SCALE GENOMIC DNA]</scope>
</reference>
<protein>
    <submittedName>
        <fullName evidence="1">Uncharacterized protein</fullName>
    </submittedName>
</protein>
<organismHost>
    <name type="scientific">Chlorella</name>
    <dbReference type="NCBI Taxonomy" id="3071"/>
</organismHost>
<proteinExistence type="predicted"/>
<reference evidence="1 2" key="1">
    <citation type="journal article" date="1995" name="Virology">
        <title>Analysis of 45 kb of DNA located at the left end of the chlorella virus PBCV-1 genome.</title>
        <authorList>
            <person name="Lu Z."/>
            <person name="Li Y."/>
            <person name="Zhang Y."/>
            <person name="Kutish G.F."/>
            <person name="Rock D.L."/>
            <person name="Van Etten J.L."/>
        </authorList>
    </citation>
    <scope>NUCLEOTIDE SEQUENCE [LARGE SCALE GENOMIC DNA]</scope>
</reference>
<reference evidence="1 2" key="8">
    <citation type="journal article" date="2010" name="J. Virol.">
        <title>Microarray analysis of Paramecium bursaria chlorella virus 1 transcription.</title>
        <authorList>
            <person name="Yanai-Balser G.M."/>
            <person name="Duncan G.A."/>
            <person name="Eudy J.D."/>
            <person name="Wang D."/>
            <person name="Li X."/>
            <person name="Agarkova I.V."/>
            <person name="Dunigan D.D."/>
            <person name="Van Etten J.L."/>
        </authorList>
    </citation>
    <scope>NUCLEOTIDE SEQUENCE [LARGE SCALE GENOMIC DNA]</scope>
</reference>
<reference evidence="1 2" key="7">
    <citation type="journal article" date="2000" name="Virology">
        <title>Characterization of a beta-1,3-glucanase encoded by chlorella virus PBCV-1.</title>
        <authorList>
            <person name="Sun L."/>
            <person name="Gurnon J.R."/>
            <person name="Adams B.J."/>
            <person name="Graves M.V."/>
            <person name="Van Etten J.L."/>
        </authorList>
    </citation>
    <scope>NUCLEOTIDE SEQUENCE [LARGE SCALE GENOMIC DNA]</scope>
</reference>
<dbReference type="PIR" id="T17603">
    <property type="entry name" value="T17603"/>
</dbReference>
<dbReference type="EMBL" id="JF411744">
    <property type="protein sequence ID" value="AAC96481.1"/>
    <property type="molecule type" value="Genomic_DNA"/>
</dbReference>
<dbReference type="KEGG" id="vg:917818"/>
<name>Q84434_PBCV1</name>
<gene>
    <name evidence="1" type="primary">a113L</name>
</gene>
<dbReference type="Proteomes" id="UP000000862">
    <property type="component" value="Segment"/>
</dbReference>
<reference evidence="1 2" key="6">
    <citation type="journal article" date="1999" name="Virology">
        <title>Chlorella virus PBCV-1 encodes a functional homospermidine synthase.</title>
        <authorList>
            <person name="Kaiser A."/>
            <person name="Vollmert M."/>
            <person name="Tholl D."/>
            <person name="Graves M.V."/>
            <person name="Gurnon J.R."/>
            <person name="Xing W."/>
            <person name="Lisec A.D."/>
            <person name="Nickerson K.W."/>
            <person name="Van Etten J.L."/>
        </authorList>
    </citation>
    <scope>NUCLEOTIDE SEQUENCE [LARGE SCALE GENOMIC DNA]</scope>
</reference>
<sequence>MTVPTPATDVIWQNKFNNGVFVPILFENHINLPFVLATIHDNPVFNVWECRRLHTLDTSVKKLTTRGGGDNSNFGNFHHTPVVVDKIMHHTVFI</sequence>
<organism evidence="1 2">
    <name type="scientific">Paramecium bursaria Chlorella virus 1</name>
    <name type="common">PBCV-1</name>
    <dbReference type="NCBI Taxonomy" id="10506"/>
    <lineage>
        <taxon>Viruses</taxon>
        <taxon>Varidnaviria</taxon>
        <taxon>Bamfordvirae</taxon>
        <taxon>Nucleocytoviricota</taxon>
        <taxon>Megaviricetes</taxon>
        <taxon>Algavirales</taxon>
        <taxon>Phycodnaviridae</taxon>
        <taxon>Chlorovirus</taxon>
        <taxon>Chlorovirus vanettense</taxon>
    </lineage>
</organism>
<reference evidence="1 2" key="5">
    <citation type="journal article" date="1997" name="Virology">
        <title>Analysis of 74 kb of DNA located at the right end of the 330-kb chlorella virus PBCV-1 genome.</title>
        <authorList>
            <person name="Li Y."/>
            <person name="Lu Z."/>
            <person name="Sun L."/>
            <person name="Ropp S."/>
            <person name="Kutish G.F."/>
            <person name="Rock D.L."/>
            <person name="Van Etten J.L."/>
        </authorList>
    </citation>
    <scope>NUCLEOTIDE SEQUENCE [LARGE SCALE GENOMIC DNA]</scope>
</reference>
<keyword evidence="2" id="KW-1185">Reference proteome</keyword>
<evidence type="ECO:0000313" key="1">
    <source>
        <dbReference type="EMBL" id="AAC96481.1"/>
    </source>
</evidence>
<dbReference type="GeneID" id="917818"/>
<reference evidence="1 2" key="2">
    <citation type="journal article" date="1995" name="Virology">
        <title>Analysis of 43 kb of the Chlorella virus PBCV-1 330-kb genome: map positions 45 to 88.</title>
        <authorList>
            <person name="Li Y."/>
            <person name="Lu Z."/>
            <person name="Burbank D.E."/>
            <person name="Kutish G.F."/>
            <person name="Rock D.L."/>
            <person name="Van Etten J.L."/>
        </authorList>
    </citation>
    <scope>NUCLEOTIDE SEQUENCE [LARGE SCALE GENOMIC DNA]</scope>
</reference>